<feature type="chain" id="PRO_5045566776" evidence="2">
    <location>
        <begin position="22"/>
        <end position="196"/>
    </location>
</feature>
<dbReference type="Pfam" id="PF18935">
    <property type="entry name" value="DUF5683"/>
    <property type="match status" value="1"/>
</dbReference>
<evidence type="ECO:0000313" key="5">
    <source>
        <dbReference type="Proteomes" id="UP001257234"/>
    </source>
</evidence>
<proteinExistence type="predicted"/>
<evidence type="ECO:0000313" key="4">
    <source>
        <dbReference type="EMBL" id="MDR5589873.1"/>
    </source>
</evidence>
<dbReference type="RefSeq" id="WP_309560760.1">
    <property type="nucleotide sequence ID" value="NZ_JAVJIU010000002.1"/>
</dbReference>
<feature type="signal peptide" evidence="2">
    <location>
        <begin position="1"/>
        <end position="21"/>
    </location>
</feature>
<accession>A0ABU1ENT9</accession>
<dbReference type="InterPro" id="IPR043738">
    <property type="entry name" value="DUF5683"/>
</dbReference>
<keyword evidence="5" id="KW-1185">Reference proteome</keyword>
<feature type="domain" description="DUF5683" evidence="3">
    <location>
        <begin position="49"/>
        <end position="196"/>
    </location>
</feature>
<organism evidence="4 5">
    <name type="scientific">Christiangramia sediminicola</name>
    <dbReference type="NCBI Taxonomy" id="3073267"/>
    <lineage>
        <taxon>Bacteria</taxon>
        <taxon>Pseudomonadati</taxon>
        <taxon>Bacteroidota</taxon>
        <taxon>Flavobacteriia</taxon>
        <taxon>Flavobacteriales</taxon>
        <taxon>Flavobacteriaceae</taxon>
        <taxon>Christiangramia</taxon>
    </lineage>
</organism>
<evidence type="ECO:0000256" key="1">
    <source>
        <dbReference type="SAM" id="Phobius"/>
    </source>
</evidence>
<sequence length="196" mass="22399">MKNRFNFFLFFFVFTVSVVSAQQDSLAVESEKESKKELKEKDYEPYDALAPSKAAFYSAVLPGLGQAYNGSYWKIPIVYGALGTGVYFYLDNDKQYDRYRDAYKNRLAGRPDEFTVNGVRRISTDGLIRAQEIYQKNKEISILVTVGIYILNIVDANVQAHLRQFNVDEDLSVKPNLDFDALSGKTNYGLTLNYNF</sequence>
<keyword evidence="2" id="KW-0732">Signal</keyword>
<dbReference type="EMBL" id="JAVJIU010000002">
    <property type="protein sequence ID" value="MDR5589873.1"/>
    <property type="molecule type" value="Genomic_DNA"/>
</dbReference>
<protein>
    <submittedName>
        <fullName evidence="4">DUF5683 domain-containing protein</fullName>
    </submittedName>
</protein>
<keyword evidence="1" id="KW-0472">Membrane</keyword>
<keyword evidence="1" id="KW-0812">Transmembrane</keyword>
<keyword evidence="1" id="KW-1133">Transmembrane helix</keyword>
<name>A0ABU1ENT9_9FLAO</name>
<dbReference type="Proteomes" id="UP001257234">
    <property type="component" value="Unassembled WGS sequence"/>
</dbReference>
<evidence type="ECO:0000256" key="2">
    <source>
        <dbReference type="SAM" id="SignalP"/>
    </source>
</evidence>
<evidence type="ECO:0000259" key="3">
    <source>
        <dbReference type="Pfam" id="PF18935"/>
    </source>
</evidence>
<gene>
    <name evidence="4" type="ORF">RE431_04440</name>
</gene>
<comment type="caution">
    <text evidence="4">The sequence shown here is derived from an EMBL/GenBank/DDBJ whole genome shotgun (WGS) entry which is preliminary data.</text>
</comment>
<feature type="transmembrane region" description="Helical" evidence="1">
    <location>
        <begin position="71"/>
        <end position="90"/>
    </location>
</feature>
<reference evidence="5" key="1">
    <citation type="submission" date="2023-07" db="EMBL/GenBank/DDBJ databases">
        <title>Christiangramia sp. SM2212., a novel bacterium of the family Flavobacteriaceae isolated from the sea sediment.</title>
        <authorList>
            <person name="Wang J."/>
            <person name="Zhang X."/>
        </authorList>
    </citation>
    <scope>NUCLEOTIDE SEQUENCE [LARGE SCALE GENOMIC DNA]</scope>
    <source>
        <strain evidence="5">SM2212</strain>
    </source>
</reference>